<evidence type="ECO:0000259" key="1">
    <source>
        <dbReference type="PROSITE" id="PS50181"/>
    </source>
</evidence>
<dbReference type="InterPro" id="IPR036047">
    <property type="entry name" value="F-box-like_dom_sf"/>
</dbReference>
<dbReference type="PROSITE" id="PS50181">
    <property type="entry name" value="FBOX"/>
    <property type="match status" value="1"/>
</dbReference>
<keyword evidence="3" id="KW-1185">Reference proteome</keyword>
<reference evidence="3" key="1">
    <citation type="submission" date="2014-10" db="EMBL/GenBank/DDBJ databases">
        <authorList>
            <person name="King R."/>
        </authorList>
    </citation>
    <scope>NUCLEOTIDE SEQUENCE [LARGE SCALE GENOMIC DNA]</scope>
    <source>
        <strain evidence="3">A3/5</strain>
    </source>
</reference>
<sequence length="362" mass="42148">MEPTSYSLQDVEDIIRACTYHRYEFDDLLVRTPDSKLQAPFLQSVFNTPLSSSLGTLDCLPKELMVMVLRELDIVSYLRFRAVNNRARALATDSREYSQVVTHGLAGFKTLLRVQTAELFTIRGYYQALISPLCSMCTSFGTFMSLMTCERFCFTCLEISVDLRVLAIPAPKSYCRAINVSRRDIERVLEPRFRVVYGKYSLVSWPKVRKPRYLVSVNDVFRKLPLLGPDESINYWNMGRLPEHQSHMDVYHHHCYRYMASTAFPWYDPSRNKLESGVSCKGCNFRVERYVAANPHSGAPPWGFNDRDRIYTEKGFLEHFRSCEHAREVWESARERQVIPESRFTLEGGTVVNQRSRRTQHW</sequence>
<organism evidence="2 3">
    <name type="scientific">Fusarium venenatum</name>
    <dbReference type="NCBI Taxonomy" id="56646"/>
    <lineage>
        <taxon>Eukaryota</taxon>
        <taxon>Fungi</taxon>
        <taxon>Dikarya</taxon>
        <taxon>Ascomycota</taxon>
        <taxon>Pezizomycotina</taxon>
        <taxon>Sordariomycetes</taxon>
        <taxon>Hypocreomycetidae</taxon>
        <taxon>Hypocreales</taxon>
        <taxon>Nectriaceae</taxon>
        <taxon>Fusarium</taxon>
    </lineage>
</organism>
<name>A0A2L2SW26_9HYPO</name>
<dbReference type="AlphaFoldDB" id="A0A2L2SW26"/>
<protein>
    <recommendedName>
        <fullName evidence="1">F-box domain-containing protein</fullName>
    </recommendedName>
</protein>
<dbReference type="SUPFAM" id="SSF81383">
    <property type="entry name" value="F-box domain"/>
    <property type="match status" value="1"/>
</dbReference>
<feature type="domain" description="F-box" evidence="1">
    <location>
        <begin position="54"/>
        <end position="100"/>
    </location>
</feature>
<dbReference type="OrthoDB" id="165382at2759"/>
<evidence type="ECO:0000313" key="2">
    <source>
        <dbReference type="EMBL" id="CEI61872.1"/>
    </source>
</evidence>
<dbReference type="Pfam" id="PF00646">
    <property type="entry name" value="F-box"/>
    <property type="match status" value="1"/>
</dbReference>
<evidence type="ECO:0000313" key="3">
    <source>
        <dbReference type="Proteomes" id="UP000245910"/>
    </source>
</evidence>
<dbReference type="InterPro" id="IPR001810">
    <property type="entry name" value="F-box_dom"/>
</dbReference>
<dbReference type="EMBL" id="LN649230">
    <property type="protein sequence ID" value="CEI61872.1"/>
    <property type="molecule type" value="Genomic_DNA"/>
</dbReference>
<proteinExistence type="predicted"/>
<dbReference type="STRING" id="56646.A0A2L2SW26"/>
<dbReference type="Proteomes" id="UP000245910">
    <property type="component" value="Chromosome II"/>
</dbReference>
<accession>A0A2L2SW26</accession>